<evidence type="ECO:0000256" key="1">
    <source>
        <dbReference type="ARBA" id="ARBA00004141"/>
    </source>
</evidence>
<dbReference type="PANTHER" id="PTHR43867">
    <property type="entry name" value="CELLULOSE SYNTHASE CATALYTIC SUBUNIT A [UDP-FORMING]"/>
    <property type="match status" value="1"/>
</dbReference>
<keyword evidence="2" id="KW-0328">Glycosyltransferase</keyword>
<evidence type="ECO:0000256" key="8">
    <source>
        <dbReference type="SAM" id="Phobius"/>
    </source>
</evidence>
<feature type="transmembrane region" description="Helical" evidence="8">
    <location>
        <begin position="441"/>
        <end position="461"/>
    </location>
</feature>
<dbReference type="Gene3D" id="3.90.550.10">
    <property type="entry name" value="Spore Coat Polysaccharide Biosynthesis Protein SpsA, Chain A"/>
    <property type="match status" value="1"/>
</dbReference>
<evidence type="ECO:0000256" key="3">
    <source>
        <dbReference type="ARBA" id="ARBA00022679"/>
    </source>
</evidence>
<comment type="subcellular location">
    <subcellularLocation>
        <location evidence="1">Membrane</location>
        <topology evidence="1">Multi-pass membrane protein</topology>
    </subcellularLocation>
</comment>
<reference evidence="10 11" key="1">
    <citation type="journal article" date="2011" name="J. Bacteriol.">
        <title>Complete genome sequence of Polymorphum gilvum SL003B-26A1T, a crude oil-degrading bacterium from oil-polluted saline soil.</title>
        <authorList>
            <person name="Li S.G."/>
            <person name="Tang Y.Q."/>
            <person name="Nie Y."/>
            <person name="Cai M."/>
            <person name="Wu X.L."/>
        </authorList>
    </citation>
    <scope>NUCLEOTIDE SEQUENCE [LARGE SCALE GENOMIC DNA]</scope>
    <source>
        <strain evidence="11">LMG 25793 / CGMCC 1.9160 / SL003B-26A1</strain>
    </source>
</reference>
<dbReference type="STRING" id="991905.SL003B_3266"/>
<dbReference type="AlphaFoldDB" id="F2IY76"/>
<proteinExistence type="predicted"/>
<dbReference type="GO" id="GO:0016020">
    <property type="term" value="C:membrane"/>
    <property type="evidence" value="ECO:0007669"/>
    <property type="project" value="UniProtKB-SubCell"/>
</dbReference>
<keyword evidence="5 8" id="KW-1133">Transmembrane helix</keyword>
<evidence type="ECO:0000256" key="5">
    <source>
        <dbReference type="ARBA" id="ARBA00022989"/>
    </source>
</evidence>
<name>F2IY76_POLGS</name>
<organism evidence="10 11">
    <name type="scientific">Polymorphum gilvum (strain LMG 25793 / CGMCC 1.9160 / SL003B-26A1)</name>
    <dbReference type="NCBI Taxonomy" id="991905"/>
    <lineage>
        <taxon>Bacteria</taxon>
        <taxon>Pseudomonadati</taxon>
        <taxon>Pseudomonadota</taxon>
        <taxon>Alphaproteobacteria</taxon>
        <taxon>Rhodobacterales</taxon>
        <taxon>Paracoccaceae</taxon>
        <taxon>Polymorphum</taxon>
    </lineage>
</organism>
<evidence type="ECO:0000256" key="2">
    <source>
        <dbReference type="ARBA" id="ARBA00022676"/>
    </source>
</evidence>
<dbReference type="KEGG" id="pgv:SL003B_3266"/>
<dbReference type="HOGENOM" id="CLU_020629_1_0_5"/>
<feature type="transmembrane region" description="Helical" evidence="8">
    <location>
        <begin position="473"/>
        <end position="494"/>
    </location>
</feature>
<keyword evidence="11" id="KW-1185">Reference proteome</keyword>
<keyword evidence="6 8" id="KW-0472">Membrane</keyword>
<feature type="region of interest" description="Disordered" evidence="7">
    <location>
        <begin position="509"/>
        <end position="529"/>
    </location>
</feature>
<evidence type="ECO:0000313" key="10">
    <source>
        <dbReference type="EMBL" id="ADZ71688.1"/>
    </source>
</evidence>
<accession>F2IY76</accession>
<evidence type="ECO:0000256" key="6">
    <source>
        <dbReference type="ARBA" id="ARBA00023136"/>
    </source>
</evidence>
<feature type="transmembrane region" description="Helical" evidence="8">
    <location>
        <begin position="101"/>
        <end position="120"/>
    </location>
</feature>
<dbReference type="eggNOG" id="COG1215">
    <property type="taxonomic scope" value="Bacteria"/>
</dbReference>
<dbReference type="EMBL" id="CP002568">
    <property type="protein sequence ID" value="ADZ71688.1"/>
    <property type="molecule type" value="Genomic_DNA"/>
</dbReference>
<evidence type="ECO:0000256" key="4">
    <source>
        <dbReference type="ARBA" id="ARBA00022692"/>
    </source>
</evidence>
<evidence type="ECO:0000256" key="7">
    <source>
        <dbReference type="SAM" id="MobiDB-lite"/>
    </source>
</evidence>
<feature type="transmembrane region" description="Helical" evidence="8">
    <location>
        <begin position="396"/>
        <end position="421"/>
    </location>
</feature>
<evidence type="ECO:0000313" key="11">
    <source>
        <dbReference type="Proteomes" id="UP000008130"/>
    </source>
</evidence>
<feature type="domain" description="Glycosyltransferase 2-like" evidence="9">
    <location>
        <begin position="232"/>
        <end position="436"/>
    </location>
</feature>
<dbReference type="PANTHER" id="PTHR43867:SF2">
    <property type="entry name" value="CELLULOSE SYNTHASE CATALYTIC SUBUNIT A [UDP-FORMING]"/>
    <property type="match status" value="1"/>
</dbReference>
<sequence length="529" mass="58551">MIGLRNRGPIFVIAPPLDRIALVRAHLLRHVDWAQNIRIAAPESVRQALTMLKAPTGEIETRFPEFSARRRISRGQKLGLIAIAMGAALGALLPATVFLVLGSFVVGLSCVLTGIARLAGAQATRDAVDSDPCDISAVDEDSALPTYTVLVPLYKEAQIVRGLLAALERIDYPRERLEIKFLVEQEDVETRLAFAGLVQPHMEVLVVPLGEPRTKPRALSYGLFTARGEFLTIYDAEDRPEPLQLRKAVAAFSNAPENLACLQASLCIDNAGDSFFTRQFAIEYAALFDQIIPWFSMEAWPFPLGGSSNHFRRSALIAVGGWDPYNVTEDADLGLRLARFGFTSAALASTTFEEAPVTWRAWYAQRARWYKGWLQTCFVHLREPSRLWRDLGPRRAIPIGAMIAGSLLTLAIHPFFFVMLYGYALGLWSVPLPGGLLADMIVSLSALAVLAGYGGTAISSWSAAHRRGFRPRLLDLAGIPLYWLCASAAFYRAVWDFAVRPHHWHKTEHGTARRRQNIEESGTDDLDTV</sequence>
<dbReference type="InterPro" id="IPR001173">
    <property type="entry name" value="Glyco_trans_2-like"/>
</dbReference>
<evidence type="ECO:0000259" key="9">
    <source>
        <dbReference type="Pfam" id="PF13632"/>
    </source>
</evidence>
<dbReference type="InterPro" id="IPR029044">
    <property type="entry name" value="Nucleotide-diphossugar_trans"/>
</dbReference>
<gene>
    <name evidence="10" type="ordered locus">SL003B_3266</name>
</gene>
<keyword evidence="4 8" id="KW-0812">Transmembrane</keyword>
<feature type="transmembrane region" description="Helical" evidence="8">
    <location>
        <begin position="78"/>
        <end position="95"/>
    </location>
</feature>
<keyword evidence="3 10" id="KW-0808">Transferase</keyword>
<dbReference type="InterPro" id="IPR050321">
    <property type="entry name" value="Glycosyltr_2/OpgH_subfam"/>
</dbReference>
<dbReference type="SUPFAM" id="SSF53448">
    <property type="entry name" value="Nucleotide-diphospho-sugar transferases"/>
    <property type="match status" value="1"/>
</dbReference>
<dbReference type="Proteomes" id="UP000008130">
    <property type="component" value="Chromosome"/>
</dbReference>
<dbReference type="Pfam" id="PF13632">
    <property type="entry name" value="Glyco_trans_2_3"/>
    <property type="match status" value="1"/>
</dbReference>
<protein>
    <submittedName>
        <fullName evidence="10">Glycosyl transferase, group 2 family protein</fullName>
    </submittedName>
</protein>
<dbReference type="GO" id="GO:0016757">
    <property type="term" value="F:glycosyltransferase activity"/>
    <property type="evidence" value="ECO:0007669"/>
    <property type="project" value="UniProtKB-KW"/>
</dbReference>